<dbReference type="InterPro" id="IPR029058">
    <property type="entry name" value="AB_hydrolase_fold"/>
</dbReference>
<evidence type="ECO:0000313" key="2">
    <source>
        <dbReference type="EMBL" id="OTF70144.1"/>
    </source>
</evidence>
<feature type="domain" description="AB hydrolase-1" evidence="1">
    <location>
        <begin position="23"/>
        <end position="166"/>
    </location>
</feature>
<dbReference type="Proteomes" id="UP000194236">
    <property type="component" value="Unassembled WGS sequence"/>
</dbReference>
<name>A0A1Y3AQP6_EURMA</name>
<keyword evidence="3" id="KW-1185">Reference proteome</keyword>
<dbReference type="OrthoDB" id="19657at2759"/>
<dbReference type="InterPro" id="IPR000073">
    <property type="entry name" value="AB_hydrolase_1"/>
</dbReference>
<proteinExistence type="predicted"/>
<reference evidence="2 3" key="1">
    <citation type="submission" date="2017-03" db="EMBL/GenBank/DDBJ databases">
        <title>Genome Survey of Euroglyphus maynei.</title>
        <authorList>
            <person name="Arlian L.G."/>
            <person name="Morgan M.S."/>
            <person name="Rider S.D."/>
        </authorList>
    </citation>
    <scope>NUCLEOTIDE SEQUENCE [LARGE SCALE GENOMIC DNA]</scope>
    <source>
        <strain evidence="2">Arlian Lab</strain>
        <tissue evidence="2">Whole body</tissue>
    </source>
</reference>
<keyword evidence="2" id="KW-0378">Hydrolase</keyword>
<gene>
    <name evidence="2" type="ORF">BLA29_002837</name>
</gene>
<dbReference type="PRINTS" id="PR00111">
    <property type="entry name" value="ABHYDROLASE"/>
</dbReference>
<organism evidence="2 3">
    <name type="scientific">Euroglyphus maynei</name>
    <name type="common">Mayne's house dust mite</name>
    <dbReference type="NCBI Taxonomy" id="6958"/>
    <lineage>
        <taxon>Eukaryota</taxon>
        <taxon>Metazoa</taxon>
        <taxon>Ecdysozoa</taxon>
        <taxon>Arthropoda</taxon>
        <taxon>Chelicerata</taxon>
        <taxon>Arachnida</taxon>
        <taxon>Acari</taxon>
        <taxon>Acariformes</taxon>
        <taxon>Sarcoptiformes</taxon>
        <taxon>Astigmata</taxon>
        <taxon>Psoroptidia</taxon>
        <taxon>Analgoidea</taxon>
        <taxon>Pyroglyphidae</taxon>
        <taxon>Pyroglyphinae</taxon>
        <taxon>Euroglyphus</taxon>
    </lineage>
</organism>
<accession>A0A1Y3AQP6</accession>
<comment type="caution">
    <text evidence="2">The sequence shown here is derived from an EMBL/GenBank/DDBJ whole genome shotgun (WGS) entry which is preliminary data.</text>
</comment>
<sequence>MPFTSLTGYDKIFYETQGHGDCVLLMLPGSIGSTRQEYGQQFDYFDQEKFTLVSWDAPGYGQSRPPERDYNDCYNRDAKLLIELMDQLKLTKFNILGFSDGCRTAITISGQYPERVNKLVLLGATTFNSPKELKVFDLCRDVNGWSDQRREMFEKVYGQDLQKMWAGWVDMNKTLGDFMTSSLAKIQCQVLLLYGENDIIAPIDPHAAHMRKNLNRSRIHIFPKSSHQAHQERTREFNKIVEKFISS</sequence>
<dbReference type="PANTHER" id="PTHR46331">
    <property type="entry name" value="VALACYCLOVIR HYDROLASE"/>
    <property type="match status" value="1"/>
</dbReference>
<dbReference type="SUPFAM" id="SSF53474">
    <property type="entry name" value="alpha/beta-Hydrolases"/>
    <property type="match status" value="1"/>
</dbReference>
<dbReference type="GO" id="GO:0017171">
    <property type="term" value="F:serine hydrolase activity"/>
    <property type="evidence" value="ECO:0007669"/>
    <property type="project" value="TreeGrafter"/>
</dbReference>
<protein>
    <submittedName>
        <fullName evidence="2">Biphenyl hydrolase-like protein (Serine hydrolase)-like protein</fullName>
    </submittedName>
</protein>
<dbReference type="AlphaFoldDB" id="A0A1Y3AQP6"/>
<evidence type="ECO:0000259" key="1">
    <source>
        <dbReference type="Pfam" id="PF00561"/>
    </source>
</evidence>
<dbReference type="PANTHER" id="PTHR46331:SF2">
    <property type="entry name" value="VALACYCLOVIR HYDROLASE"/>
    <property type="match status" value="1"/>
</dbReference>
<dbReference type="Gene3D" id="3.40.50.1820">
    <property type="entry name" value="alpha/beta hydrolase"/>
    <property type="match status" value="1"/>
</dbReference>
<evidence type="ECO:0000313" key="3">
    <source>
        <dbReference type="Proteomes" id="UP000194236"/>
    </source>
</evidence>
<dbReference type="EMBL" id="MUJZ01067121">
    <property type="protein sequence ID" value="OTF70144.1"/>
    <property type="molecule type" value="Genomic_DNA"/>
</dbReference>
<dbReference type="Pfam" id="PF00561">
    <property type="entry name" value="Abhydrolase_1"/>
    <property type="match status" value="1"/>
</dbReference>